<dbReference type="GO" id="GO:0003677">
    <property type="term" value="F:DNA binding"/>
    <property type="evidence" value="ECO:0007669"/>
    <property type="project" value="UniProtKB-KW"/>
</dbReference>
<dbReference type="InterPro" id="IPR010095">
    <property type="entry name" value="Cas12f1-like_TNB"/>
</dbReference>
<dbReference type="AlphaFoldDB" id="A0AAJ1U179"/>
<dbReference type="RefSeq" id="WP_230368520.1">
    <property type="nucleotide sequence ID" value="NZ_JAJALK010000032.1"/>
</dbReference>
<sequence>MRQARIRRDFHHRAALDIGKRFSIAVLKDLNTRGMTASARGTFVEPGRNVRQKTGLNRAILNAGWHQFAAILAYELEERGGQVVSVPARFTSQTCAVCGVADARSRESQARFTYISCGHTDHADINVAINIKRRWNTPLLDVMGMHRQPCDASTGRGLTVSENLRPSGRGRC</sequence>
<comment type="caution">
    <text evidence="4">The sequence shown here is derived from an EMBL/GenBank/DDBJ whole genome shotgun (WGS) entry which is preliminary data.</text>
</comment>
<evidence type="ECO:0000313" key="5">
    <source>
        <dbReference type="Proteomes" id="UP001223420"/>
    </source>
</evidence>
<protein>
    <submittedName>
        <fullName evidence="4">Transposase</fullName>
    </submittedName>
</protein>
<name>A0AAJ1U179_9HYPH</name>
<keyword evidence="1" id="KW-0238">DNA-binding</keyword>
<accession>A0AAJ1U179</accession>
<gene>
    <name evidence="4" type="ORF">QO001_006476</name>
</gene>
<proteinExistence type="predicted"/>
<evidence type="ECO:0000259" key="3">
    <source>
        <dbReference type="Pfam" id="PF07282"/>
    </source>
</evidence>
<dbReference type="Proteomes" id="UP001223420">
    <property type="component" value="Unassembled WGS sequence"/>
</dbReference>
<evidence type="ECO:0000313" key="4">
    <source>
        <dbReference type="EMBL" id="MDQ0547517.1"/>
    </source>
</evidence>
<evidence type="ECO:0000256" key="2">
    <source>
        <dbReference type="SAM" id="MobiDB-lite"/>
    </source>
</evidence>
<organism evidence="4 5">
    <name type="scientific">Methylobacterium brachiatum</name>
    <dbReference type="NCBI Taxonomy" id="269660"/>
    <lineage>
        <taxon>Bacteria</taxon>
        <taxon>Pseudomonadati</taxon>
        <taxon>Pseudomonadota</taxon>
        <taxon>Alphaproteobacteria</taxon>
        <taxon>Hyphomicrobiales</taxon>
        <taxon>Methylobacteriaceae</taxon>
        <taxon>Methylobacterium</taxon>
    </lineage>
</organism>
<dbReference type="EMBL" id="JAUSWL010000028">
    <property type="protein sequence ID" value="MDQ0547517.1"/>
    <property type="molecule type" value="Genomic_DNA"/>
</dbReference>
<dbReference type="Pfam" id="PF07282">
    <property type="entry name" value="Cas12f1-like_TNB"/>
    <property type="match status" value="1"/>
</dbReference>
<feature type="region of interest" description="Disordered" evidence="2">
    <location>
        <begin position="152"/>
        <end position="172"/>
    </location>
</feature>
<reference evidence="4" key="1">
    <citation type="submission" date="2023-07" db="EMBL/GenBank/DDBJ databases">
        <title>Genomic Encyclopedia of Type Strains, Phase IV (KMG-IV): sequencing the most valuable type-strain genomes for metagenomic binning, comparative biology and taxonomic classification.</title>
        <authorList>
            <person name="Goeker M."/>
        </authorList>
    </citation>
    <scope>NUCLEOTIDE SEQUENCE</scope>
    <source>
        <strain evidence="4">DSM 19569</strain>
    </source>
</reference>
<feature type="domain" description="Cas12f1-like TNB" evidence="3">
    <location>
        <begin position="65"/>
        <end position="131"/>
    </location>
</feature>
<evidence type="ECO:0000256" key="1">
    <source>
        <dbReference type="ARBA" id="ARBA00023125"/>
    </source>
</evidence>